<organism evidence="2 3">
    <name type="scientific">Cyanidium caldarium</name>
    <name type="common">Red alga</name>
    <dbReference type="NCBI Taxonomy" id="2771"/>
    <lineage>
        <taxon>Eukaryota</taxon>
        <taxon>Rhodophyta</taxon>
        <taxon>Bangiophyceae</taxon>
        <taxon>Cyanidiales</taxon>
        <taxon>Cyanidiaceae</taxon>
        <taxon>Cyanidium</taxon>
    </lineage>
</organism>
<sequence>MTSSSPGCCAWAVNAPFRVVRTEGGWVQPGSRGERRSLERGERAAVRGVKRPLPPFWAWRAIQESARGRDGASGDGDGEDAGGEPEGRWPVVAARVRRWSRAVGQVQADLHTRCRDSWQVAAEAWNAVYALRPSLLLAYREKPMRDRWRRLRSGVRWFIGTLLADESVVPPPPTLHPTSKFRLNTSGPASMDNARRKGGLSPAVLIPRVSDADAMPPCRCQPCRDTHQVSCAQCHGTGRRDRMDECTFCRGRGTVPCPWCPSTSVTGRPRTPK</sequence>
<proteinExistence type="predicted"/>
<accession>A0AAV9IQY7</accession>
<protein>
    <submittedName>
        <fullName evidence="2">Uncharacterized protein</fullName>
    </submittedName>
</protein>
<evidence type="ECO:0000313" key="2">
    <source>
        <dbReference type="EMBL" id="KAK4534669.1"/>
    </source>
</evidence>
<feature type="region of interest" description="Disordered" evidence="1">
    <location>
        <begin position="67"/>
        <end position="87"/>
    </location>
</feature>
<reference evidence="2 3" key="1">
    <citation type="submission" date="2022-07" db="EMBL/GenBank/DDBJ databases">
        <title>Genome-wide signatures of adaptation to extreme environments.</title>
        <authorList>
            <person name="Cho C.H."/>
            <person name="Yoon H.S."/>
        </authorList>
    </citation>
    <scope>NUCLEOTIDE SEQUENCE [LARGE SCALE GENOMIC DNA]</scope>
    <source>
        <strain evidence="2 3">DBV 063 E5</strain>
    </source>
</reference>
<evidence type="ECO:0000256" key="1">
    <source>
        <dbReference type="SAM" id="MobiDB-lite"/>
    </source>
</evidence>
<name>A0AAV9IQY7_CYACA</name>
<gene>
    <name evidence="2" type="ORF">CDCA_CDCA02G0694</name>
</gene>
<dbReference type="AlphaFoldDB" id="A0AAV9IQY7"/>
<dbReference type="EMBL" id="JANCYW010000002">
    <property type="protein sequence ID" value="KAK4534669.1"/>
    <property type="molecule type" value="Genomic_DNA"/>
</dbReference>
<feature type="region of interest" description="Disordered" evidence="1">
    <location>
        <begin position="170"/>
        <end position="197"/>
    </location>
</feature>
<dbReference type="Proteomes" id="UP001301350">
    <property type="component" value="Unassembled WGS sequence"/>
</dbReference>
<keyword evidence="3" id="KW-1185">Reference proteome</keyword>
<evidence type="ECO:0000313" key="3">
    <source>
        <dbReference type="Proteomes" id="UP001301350"/>
    </source>
</evidence>
<comment type="caution">
    <text evidence="2">The sequence shown here is derived from an EMBL/GenBank/DDBJ whole genome shotgun (WGS) entry which is preliminary data.</text>
</comment>